<evidence type="ECO:0000259" key="4">
    <source>
        <dbReference type="PROSITE" id="PS50893"/>
    </source>
</evidence>
<name>A0A7W7ICU4_9ACTN</name>
<dbReference type="InterPro" id="IPR050153">
    <property type="entry name" value="Metal_Ion_Import_ABC"/>
</dbReference>
<dbReference type="Proteomes" id="UP001501427">
    <property type="component" value="Unassembled WGS sequence"/>
</dbReference>
<gene>
    <name evidence="6" type="ORF">F4557_002957</name>
    <name evidence="5" type="ORF">GCM10009546_48070</name>
</gene>
<comment type="caution">
    <text evidence="6">The sequence shown here is derived from an EMBL/GenBank/DDBJ whole genome shotgun (WGS) entry which is preliminary data.</text>
</comment>
<keyword evidence="8" id="KW-1185">Reference proteome</keyword>
<dbReference type="PROSITE" id="PS00211">
    <property type="entry name" value="ABC_TRANSPORTER_1"/>
    <property type="match status" value="1"/>
</dbReference>
<dbReference type="SUPFAM" id="SSF52540">
    <property type="entry name" value="P-loop containing nucleoside triphosphate hydrolases"/>
    <property type="match status" value="1"/>
</dbReference>
<dbReference type="RefSeq" id="WP_184883242.1">
    <property type="nucleotide sequence ID" value="NZ_BAAAHD010000048.1"/>
</dbReference>
<dbReference type="Proteomes" id="UP000549343">
    <property type="component" value="Unassembled WGS sequence"/>
</dbReference>
<protein>
    <submittedName>
        <fullName evidence="6">Zinc/manganese transport system ATP-binding protein</fullName>
    </submittedName>
</protein>
<reference evidence="5" key="3">
    <citation type="submission" date="2023-12" db="EMBL/GenBank/DDBJ databases">
        <authorList>
            <person name="Sun Q."/>
            <person name="Inoue M."/>
        </authorList>
    </citation>
    <scope>NUCLEOTIDE SEQUENCE</scope>
    <source>
        <strain evidence="5">JCM 10667</strain>
    </source>
</reference>
<dbReference type="GO" id="GO:0005524">
    <property type="term" value="F:ATP binding"/>
    <property type="evidence" value="ECO:0007669"/>
    <property type="project" value="UniProtKB-KW"/>
</dbReference>
<evidence type="ECO:0000256" key="2">
    <source>
        <dbReference type="ARBA" id="ARBA00022741"/>
    </source>
</evidence>
<organism evidence="6 7">
    <name type="scientific">Actinomadura livida</name>
    <dbReference type="NCBI Taxonomy" id="79909"/>
    <lineage>
        <taxon>Bacteria</taxon>
        <taxon>Bacillati</taxon>
        <taxon>Actinomycetota</taxon>
        <taxon>Actinomycetes</taxon>
        <taxon>Streptosporangiales</taxon>
        <taxon>Thermomonosporaceae</taxon>
        <taxon>Actinomadura</taxon>
    </lineage>
</organism>
<dbReference type="EMBL" id="JACHMV010000001">
    <property type="protein sequence ID" value="MBB4774539.1"/>
    <property type="molecule type" value="Genomic_DNA"/>
</dbReference>
<proteinExistence type="predicted"/>
<dbReference type="GO" id="GO:0016887">
    <property type="term" value="F:ATP hydrolysis activity"/>
    <property type="evidence" value="ECO:0007669"/>
    <property type="project" value="InterPro"/>
</dbReference>
<dbReference type="SMART" id="SM00382">
    <property type="entry name" value="AAA"/>
    <property type="match status" value="1"/>
</dbReference>
<reference evidence="5 8" key="1">
    <citation type="journal article" date="2019" name="Int. J. Syst. Evol. Microbiol.">
        <title>The Global Catalogue of Microorganisms (GCM) 10K type strain sequencing project: providing services to taxonomists for standard genome sequencing and annotation.</title>
        <authorList>
            <consortium name="The Broad Institute Genomics Platform"/>
            <consortium name="The Broad Institute Genome Sequencing Center for Infectious Disease"/>
            <person name="Wu L."/>
            <person name="Ma J."/>
        </authorList>
    </citation>
    <scope>NUCLEOTIDE SEQUENCE [LARGE SCALE GENOMIC DNA]</scope>
    <source>
        <strain evidence="5 8">JCM 10667</strain>
    </source>
</reference>
<reference evidence="6 7" key="2">
    <citation type="submission" date="2020-08" db="EMBL/GenBank/DDBJ databases">
        <title>Sequencing the genomes of 1000 actinobacteria strains.</title>
        <authorList>
            <person name="Klenk H.-P."/>
        </authorList>
    </citation>
    <scope>NUCLEOTIDE SEQUENCE [LARGE SCALE GENOMIC DNA]</scope>
    <source>
        <strain evidence="6 7">DSM 44772</strain>
    </source>
</reference>
<evidence type="ECO:0000256" key="3">
    <source>
        <dbReference type="ARBA" id="ARBA00022840"/>
    </source>
</evidence>
<dbReference type="PANTHER" id="PTHR42734">
    <property type="entry name" value="METAL TRANSPORT SYSTEM ATP-BINDING PROTEIN TM_0124-RELATED"/>
    <property type="match status" value="1"/>
</dbReference>
<evidence type="ECO:0000313" key="5">
    <source>
        <dbReference type="EMBL" id="GAA0580022.1"/>
    </source>
</evidence>
<dbReference type="Pfam" id="PF00005">
    <property type="entry name" value="ABC_tran"/>
    <property type="match status" value="1"/>
</dbReference>
<dbReference type="InterPro" id="IPR017871">
    <property type="entry name" value="ABC_transporter-like_CS"/>
</dbReference>
<accession>A0A7W7ICU4</accession>
<evidence type="ECO:0000256" key="1">
    <source>
        <dbReference type="ARBA" id="ARBA00022448"/>
    </source>
</evidence>
<dbReference type="InterPro" id="IPR027417">
    <property type="entry name" value="P-loop_NTPase"/>
</dbReference>
<dbReference type="InterPro" id="IPR003439">
    <property type="entry name" value="ABC_transporter-like_ATP-bd"/>
</dbReference>
<dbReference type="EMBL" id="BAAAHD010000048">
    <property type="protein sequence ID" value="GAA0580022.1"/>
    <property type="molecule type" value="Genomic_DNA"/>
</dbReference>
<evidence type="ECO:0000313" key="7">
    <source>
        <dbReference type="Proteomes" id="UP000549343"/>
    </source>
</evidence>
<keyword evidence="2" id="KW-0547">Nucleotide-binding</keyword>
<evidence type="ECO:0000313" key="6">
    <source>
        <dbReference type="EMBL" id="MBB4774539.1"/>
    </source>
</evidence>
<keyword evidence="1" id="KW-0813">Transport</keyword>
<feature type="domain" description="ABC transporter" evidence="4">
    <location>
        <begin position="2"/>
        <end position="233"/>
    </location>
</feature>
<dbReference type="InterPro" id="IPR003593">
    <property type="entry name" value="AAA+_ATPase"/>
</dbReference>
<sequence>MIRLRDAALAYGDRTLWRGLDLDVAAGEFVVVLGPNGSGKTSLIRVLLGLQRLTAGTVAVHGRPPRRGSDLIGYVPQHRTVVPHTPLRARDLVRLGIDGHRWGPRRSRPEARRRVAAVLRDVGAAEFADVPLELLSGGELQRVRVAQALATDPRILLCDEPLLSLDAEHQRIVAELADRRRREHGTAVVFVTHVTGARDADPVLPLADRVLDLGRLGGVRAGGVRAGEVRAGEIQAGAA</sequence>
<keyword evidence="3 6" id="KW-0067">ATP-binding</keyword>
<dbReference type="PROSITE" id="PS50893">
    <property type="entry name" value="ABC_TRANSPORTER_2"/>
    <property type="match status" value="1"/>
</dbReference>
<dbReference type="Gene3D" id="3.40.50.300">
    <property type="entry name" value="P-loop containing nucleotide triphosphate hydrolases"/>
    <property type="match status" value="1"/>
</dbReference>
<evidence type="ECO:0000313" key="8">
    <source>
        <dbReference type="Proteomes" id="UP001501427"/>
    </source>
</evidence>
<dbReference type="AlphaFoldDB" id="A0A7W7ICU4"/>